<keyword evidence="4" id="KW-0560">Oxidoreductase</keyword>
<keyword evidence="3" id="KW-0223">Dioxygenase</keyword>
<dbReference type="InterPro" id="IPR039994">
    <property type="entry name" value="NO66-like"/>
</dbReference>
<dbReference type="OrthoDB" id="9764016at2"/>
<protein>
    <submittedName>
        <fullName evidence="7">Cupin domain-containing protein</fullName>
    </submittedName>
</protein>
<dbReference type="PANTHER" id="PTHR13096">
    <property type="entry name" value="MINA53 MYC INDUCED NUCLEAR ANTIGEN"/>
    <property type="match status" value="1"/>
</dbReference>
<sequence>MDISLPLPLLGGRSPADFMQRYWQRRPLLIRGAIPNIKPPASPAQIKRLAREDDVESRLIWQEADGWEMESGPFARLPPAREDGWTLLVQGLNLHVDAAADLMAQFRFIPDARLDDVMVSIATNGGGVGPHFDNYDVFLLQGAGRRRWRIGKQKDLSLVPGVPLKLLQNFQPTEEFVLEAGDMLYLPPHYAHDGIAEGDDCMTLSIGFRSPSAAEMAQGMLELAAEDMGDAQAGARYRDPGIAPTRNPAQMPDSLLDFAIDAASRVRFDAKLATRFLGRWLTEPKANVVFGEDEDAADLDLMSDWPTEGALVADRRTQMLYRGKLAFINGEEIESGATPLLKKLADQRRLDFANLPEDKVSEEEREQLADWLDAGWLRVIEAD</sequence>
<dbReference type="GO" id="GO:0046872">
    <property type="term" value="F:metal ion binding"/>
    <property type="evidence" value="ECO:0007669"/>
    <property type="project" value="UniProtKB-KW"/>
</dbReference>
<gene>
    <name evidence="7" type="ORF">FXN63_06870</name>
</gene>
<dbReference type="RefSeq" id="WP_148813951.1">
    <property type="nucleotide sequence ID" value="NZ_CP043046.1"/>
</dbReference>
<keyword evidence="5" id="KW-0408">Iron</keyword>
<evidence type="ECO:0000313" key="7">
    <source>
        <dbReference type="EMBL" id="QEI05592.1"/>
    </source>
</evidence>
<evidence type="ECO:0000256" key="2">
    <source>
        <dbReference type="ARBA" id="ARBA00022723"/>
    </source>
</evidence>
<evidence type="ECO:0000256" key="1">
    <source>
        <dbReference type="ARBA" id="ARBA00001954"/>
    </source>
</evidence>
<dbReference type="EMBL" id="CP043046">
    <property type="protein sequence ID" value="QEI05592.1"/>
    <property type="molecule type" value="Genomic_DNA"/>
</dbReference>
<dbReference type="PROSITE" id="PS51184">
    <property type="entry name" value="JMJC"/>
    <property type="match status" value="1"/>
</dbReference>
<evidence type="ECO:0000259" key="6">
    <source>
        <dbReference type="PROSITE" id="PS51184"/>
    </source>
</evidence>
<dbReference type="SMART" id="SM00558">
    <property type="entry name" value="JmjC"/>
    <property type="match status" value="1"/>
</dbReference>
<dbReference type="Gene3D" id="3.40.366.30">
    <property type="entry name" value="50S ribosomal protein L16 arginine hydroxylase, Chain A, Domain 2"/>
    <property type="match status" value="1"/>
</dbReference>
<dbReference type="KEGG" id="pacr:FXN63_06870"/>
<dbReference type="Gene3D" id="2.60.120.650">
    <property type="entry name" value="Cupin"/>
    <property type="match status" value="1"/>
</dbReference>
<proteinExistence type="predicted"/>
<keyword evidence="8" id="KW-1185">Reference proteome</keyword>
<dbReference type="GO" id="GO:0016706">
    <property type="term" value="F:2-oxoglutarate-dependent dioxygenase activity"/>
    <property type="evidence" value="ECO:0007669"/>
    <property type="project" value="TreeGrafter"/>
</dbReference>
<feature type="domain" description="JmjC" evidence="6">
    <location>
        <begin position="98"/>
        <end position="225"/>
    </location>
</feature>
<dbReference type="InterPro" id="IPR003347">
    <property type="entry name" value="JmjC_dom"/>
</dbReference>
<evidence type="ECO:0000256" key="3">
    <source>
        <dbReference type="ARBA" id="ARBA00022964"/>
    </source>
</evidence>
<reference evidence="7 8" key="1">
    <citation type="submission" date="2019-08" db="EMBL/GenBank/DDBJ databases">
        <title>Amphibian skin-associated Pigmentiphaga: genome sequence and occurrence across geography and hosts.</title>
        <authorList>
            <person name="Bletz M.C."/>
            <person name="Bunk B."/>
            <person name="Sproeer C."/>
            <person name="Biwer P."/>
            <person name="Reiter S."/>
            <person name="Rabemananjara F.C.E."/>
            <person name="Schulz S."/>
            <person name="Overmann J."/>
            <person name="Vences M."/>
        </authorList>
    </citation>
    <scope>NUCLEOTIDE SEQUENCE [LARGE SCALE GENOMIC DNA]</scope>
    <source>
        <strain evidence="7 8">Mada1488</strain>
    </source>
</reference>
<comment type="cofactor">
    <cofactor evidence="1">
        <name>Fe(2+)</name>
        <dbReference type="ChEBI" id="CHEBI:29033"/>
    </cofactor>
</comment>
<dbReference type="Pfam" id="PF08007">
    <property type="entry name" value="JmjC_2"/>
    <property type="match status" value="1"/>
</dbReference>
<dbReference type="AlphaFoldDB" id="A0A5C0ATC3"/>
<evidence type="ECO:0000256" key="5">
    <source>
        <dbReference type="ARBA" id="ARBA00023004"/>
    </source>
</evidence>
<accession>A0A5C0ATC3</accession>
<dbReference type="PANTHER" id="PTHR13096:SF8">
    <property type="entry name" value="RIBOSOMAL OXYGENASE 1"/>
    <property type="match status" value="1"/>
</dbReference>
<keyword evidence="2" id="KW-0479">Metal-binding</keyword>
<dbReference type="SUPFAM" id="SSF51197">
    <property type="entry name" value="Clavaminate synthase-like"/>
    <property type="match status" value="1"/>
</dbReference>
<name>A0A5C0ATC3_9BURK</name>
<dbReference type="InterPro" id="IPR046799">
    <property type="entry name" value="ROXA-like_wH"/>
</dbReference>
<dbReference type="Pfam" id="PF20514">
    <property type="entry name" value="WHD_ROXA"/>
    <property type="match status" value="1"/>
</dbReference>
<organism evidence="7 8">
    <name type="scientific">Pigmentiphaga aceris</name>
    <dbReference type="NCBI Taxonomy" id="1940612"/>
    <lineage>
        <taxon>Bacteria</taxon>
        <taxon>Pseudomonadati</taxon>
        <taxon>Pseudomonadota</taxon>
        <taxon>Betaproteobacteria</taxon>
        <taxon>Burkholderiales</taxon>
        <taxon>Alcaligenaceae</taxon>
        <taxon>Pigmentiphaga</taxon>
    </lineage>
</organism>
<evidence type="ECO:0000313" key="8">
    <source>
        <dbReference type="Proteomes" id="UP000325161"/>
    </source>
</evidence>
<dbReference type="Proteomes" id="UP000325161">
    <property type="component" value="Chromosome"/>
</dbReference>
<evidence type="ECO:0000256" key="4">
    <source>
        <dbReference type="ARBA" id="ARBA00023002"/>
    </source>
</evidence>